<dbReference type="UniPathway" id="UPA00796">
    <property type="reaction ID" value="UER00771"/>
</dbReference>
<dbReference type="Gene3D" id="3.40.50.720">
    <property type="entry name" value="NAD(P)-binding Rossmann-like Domain"/>
    <property type="match status" value="1"/>
</dbReference>
<keyword evidence="15" id="KW-0456">Lyase</keyword>
<dbReference type="SUPFAM" id="SSF51735">
    <property type="entry name" value="NAD(P)-binding Rossmann-fold domains"/>
    <property type="match status" value="1"/>
</dbReference>
<evidence type="ECO:0000256" key="1">
    <source>
        <dbReference type="ARBA" id="ARBA00001911"/>
    </source>
</evidence>
<evidence type="ECO:0000256" key="11">
    <source>
        <dbReference type="ARBA" id="ARBA00023027"/>
    </source>
</evidence>
<evidence type="ECO:0000256" key="7">
    <source>
        <dbReference type="ARBA" id="ARBA00022692"/>
    </source>
</evidence>
<dbReference type="OrthoDB" id="331544at2759"/>
<evidence type="ECO:0000256" key="8">
    <source>
        <dbReference type="ARBA" id="ARBA00022793"/>
    </source>
</evidence>
<dbReference type="Proteomes" id="UP000311382">
    <property type="component" value="Unassembled WGS sequence"/>
</dbReference>
<gene>
    <name evidence="20" type="ORF">DMC30DRAFT_354853</name>
</gene>
<evidence type="ECO:0000256" key="10">
    <source>
        <dbReference type="ARBA" id="ARBA00022989"/>
    </source>
</evidence>
<dbReference type="AlphaFoldDB" id="A0A5C5FRB6"/>
<feature type="region of interest" description="Disordered" evidence="18">
    <location>
        <begin position="1"/>
        <end position="49"/>
    </location>
</feature>
<keyword evidence="9" id="KW-0735">Signal-anchor</keyword>
<dbReference type="InterPro" id="IPR036291">
    <property type="entry name" value="NAD(P)-bd_dom_sf"/>
</dbReference>
<evidence type="ECO:0000256" key="6">
    <source>
        <dbReference type="ARBA" id="ARBA00018816"/>
    </source>
</evidence>
<keyword evidence="13" id="KW-0472">Membrane</keyword>
<comment type="subcellular location">
    <subcellularLocation>
        <location evidence="2">Golgi apparatus</location>
        <location evidence="2">Golgi stack membrane</location>
        <topology evidence="2">Single-pass type II membrane protein</topology>
    </subcellularLocation>
</comment>
<dbReference type="GO" id="GO:0048040">
    <property type="term" value="F:UDP-glucuronate decarboxylase activity"/>
    <property type="evidence" value="ECO:0007669"/>
    <property type="project" value="UniProtKB-EC"/>
</dbReference>
<comment type="caution">
    <text evidence="20">The sequence shown here is derived from an EMBL/GenBank/DDBJ whole genome shotgun (WGS) entry which is preliminary data.</text>
</comment>
<evidence type="ECO:0000256" key="2">
    <source>
        <dbReference type="ARBA" id="ARBA00004447"/>
    </source>
</evidence>
<dbReference type="FunFam" id="3.40.50.720:FF:000065">
    <property type="entry name" value="UDP-glucuronic acid decarboxylase 1"/>
    <property type="match status" value="1"/>
</dbReference>
<comment type="pathway">
    <text evidence="3">Nucleotide-sugar biosynthesis; UDP-alpha-D-xylose biosynthesis; UDP-alpha-D-xylose from UDP-alpha-D-glucuronate: step 1/1.</text>
</comment>
<comment type="cofactor">
    <cofactor evidence="1">
        <name>NAD(+)</name>
        <dbReference type="ChEBI" id="CHEBI:57540"/>
    </cofactor>
</comment>
<evidence type="ECO:0000256" key="5">
    <source>
        <dbReference type="ARBA" id="ARBA00012290"/>
    </source>
</evidence>
<dbReference type="EMBL" id="SOZI01000119">
    <property type="protein sequence ID" value="TNY18859.1"/>
    <property type="molecule type" value="Genomic_DNA"/>
</dbReference>
<dbReference type="Pfam" id="PF16363">
    <property type="entry name" value="GDP_Man_Dehyd"/>
    <property type="match status" value="1"/>
</dbReference>
<dbReference type="InterPro" id="IPR044516">
    <property type="entry name" value="UXS-like"/>
</dbReference>
<evidence type="ECO:0000256" key="16">
    <source>
        <dbReference type="ARBA" id="ARBA00031585"/>
    </source>
</evidence>
<keyword evidence="10" id="KW-1133">Transmembrane helix</keyword>
<feature type="region of interest" description="Disordered" evidence="18">
    <location>
        <begin position="92"/>
        <end position="120"/>
    </location>
</feature>
<evidence type="ECO:0000313" key="20">
    <source>
        <dbReference type="EMBL" id="TNY18859.1"/>
    </source>
</evidence>
<dbReference type="EC" id="4.1.1.35" evidence="5"/>
<dbReference type="GO" id="GO:0033320">
    <property type="term" value="P:UDP-D-xylose biosynthetic process"/>
    <property type="evidence" value="ECO:0007669"/>
    <property type="project" value="UniProtKB-UniPathway"/>
</dbReference>
<dbReference type="GO" id="GO:0032580">
    <property type="term" value="C:Golgi cisterna membrane"/>
    <property type="evidence" value="ECO:0007669"/>
    <property type="project" value="UniProtKB-SubCell"/>
</dbReference>
<feature type="domain" description="NAD(P)-binding" evidence="19">
    <location>
        <begin position="153"/>
        <end position="465"/>
    </location>
</feature>
<feature type="compositionally biased region" description="Basic and acidic residues" evidence="18">
    <location>
        <begin position="37"/>
        <end position="47"/>
    </location>
</feature>
<keyword evidence="11" id="KW-0520">NAD</keyword>
<evidence type="ECO:0000256" key="4">
    <source>
        <dbReference type="ARBA" id="ARBA00007505"/>
    </source>
</evidence>
<dbReference type="PANTHER" id="PTHR43078:SF6">
    <property type="entry name" value="UDP-GLUCURONIC ACID DECARBOXYLASE 1"/>
    <property type="match status" value="1"/>
</dbReference>
<reference evidence="20 21" key="1">
    <citation type="submission" date="2019-03" db="EMBL/GenBank/DDBJ databases">
        <title>Rhodosporidium diobovatum UCD-FST 08-225 genome sequencing, assembly, and annotation.</title>
        <authorList>
            <person name="Fakankun I.U."/>
            <person name="Fristensky B."/>
            <person name="Levin D.B."/>
        </authorList>
    </citation>
    <scope>NUCLEOTIDE SEQUENCE [LARGE SCALE GENOMIC DNA]</scope>
    <source>
        <strain evidence="20 21">UCD-FST 08-225</strain>
    </source>
</reference>
<evidence type="ECO:0000313" key="21">
    <source>
        <dbReference type="Proteomes" id="UP000311382"/>
    </source>
</evidence>
<evidence type="ECO:0000256" key="3">
    <source>
        <dbReference type="ARBA" id="ARBA00005100"/>
    </source>
</evidence>
<evidence type="ECO:0000256" key="12">
    <source>
        <dbReference type="ARBA" id="ARBA00023034"/>
    </source>
</evidence>
<evidence type="ECO:0000256" key="9">
    <source>
        <dbReference type="ARBA" id="ARBA00022968"/>
    </source>
</evidence>
<keyword evidence="14" id="KW-0325">Glycoprotein</keyword>
<comment type="similarity">
    <text evidence="4">Belongs to the NAD(P)-dependent epimerase/dehydratase family. UDP-glucuronic acid decarboxylase subfamily.</text>
</comment>
<feature type="compositionally biased region" description="Polar residues" evidence="18">
    <location>
        <begin position="1"/>
        <end position="16"/>
    </location>
</feature>
<evidence type="ECO:0000259" key="19">
    <source>
        <dbReference type="Pfam" id="PF16363"/>
    </source>
</evidence>
<keyword evidence="12" id="KW-0333">Golgi apparatus</keyword>
<evidence type="ECO:0000256" key="18">
    <source>
        <dbReference type="SAM" id="MobiDB-lite"/>
    </source>
</evidence>
<dbReference type="CDD" id="cd05230">
    <property type="entry name" value="UGD_SDR_e"/>
    <property type="match status" value="1"/>
</dbReference>
<accession>A0A5C5FRB6</accession>
<evidence type="ECO:0000256" key="14">
    <source>
        <dbReference type="ARBA" id="ARBA00023180"/>
    </source>
</evidence>
<protein>
    <recommendedName>
        <fullName evidence="6">UDP-glucuronic acid decarboxylase 1</fullName>
        <ecNumber evidence="5">4.1.1.35</ecNumber>
    </recommendedName>
    <alternativeName>
        <fullName evidence="16">UDP-glucuronate decarboxylase 1</fullName>
    </alternativeName>
</protein>
<comment type="catalytic activity">
    <reaction evidence="17">
        <text>UDP-alpha-D-glucuronate + H(+) = UDP-alpha-D-xylose + CO2</text>
        <dbReference type="Rhea" id="RHEA:23916"/>
        <dbReference type="ChEBI" id="CHEBI:15378"/>
        <dbReference type="ChEBI" id="CHEBI:16526"/>
        <dbReference type="ChEBI" id="CHEBI:57632"/>
        <dbReference type="ChEBI" id="CHEBI:58052"/>
        <dbReference type="EC" id="4.1.1.35"/>
    </reaction>
    <physiologicalReaction direction="left-to-right" evidence="17">
        <dbReference type="Rhea" id="RHEA:23917"/>
    </physiologicalReaction>
</comment>
<sequence length="477" mass="51986">MQQPTRDSLSATSSLSDRPAPLDRARAHSRAPSVRSVTDRDGNELREVGGTGEQVPLDLVRPILCILSILRCTLTVRPSPQLQSLYLNPLASPTAADSPPPPAQHLRSPSLSSTSDRFSPHTVPGWPASVAFATRTTFPPVKKLARADRKRILVTGGAGFVGSHLVDRLMFLGHDVVVLDSFFSGNKTTLAHWVGHPNFELIRGDVVEPILLEVDQIYHLACPASPKAYQRNAVKTLKTSFIGTQNMLGLAKRTKARFLLSSTSEVYGSPTVHPQPESYWGNVNPNGPRACYDEGKRVAEALTYGYARQDGVDVRVARIFNCFGPRMSTDDGRLVSNFVVAALKGEPLQVYGDGQATRSLMFVHDLVTGLIDLMESSHSLTPVNIGSSDEGTVLSWAQTILSTVRSLRAAGEIAPLPPATPDRSEVEFVPAVVDDPPRRRPDTTLAREVIGWDPRWTVQAGLDETVRYFAAQLEMAD</sequence>
<proteinExistence type="inferred from homology"/>
<dbReference type="STRING" id="5288.A0A5C5FRB6"/>
<dbReference type="InterPro" id="IPR016040">
    <property type="entry name" value="NAD(P)-bd_dom"/>
</dbReference>
<evidence type="ECO:0000256" key="13">
    <source>
        <dbReference type="ARBA" id="ARBA00023136"/>
    </source>
</evidence>
<evidence type="ECO:0000256" key="15">
    <source>
        <dbReference type="ARBA" id="ARBA00023239"/>
    </source>
</evidence>
<dbReference type="GO" id="GO:0042732">
    <property type="term" value="P:D-xylose metabolic process"/>
    <property type="evidence" value="ECO:0007669"/>
    <property type="project" value="InterPro"/>
</dbReference>
<feature type="compositionally biased region" description="Polar residues" evidence="18">
    <location>
        <begin position="107"/>
        <end position="117"/>
    </location>
</feature>
<keyword evidence="21" id="KW-1185">Reference proteome</keyword>
<evidence type="ECO:0000256" key="17">
    <source>
        <dbReference type="ARBA" id="ARBA00049410"/>
    </source>
</evidence>
<keyword evidence="7" id="KW-0812">Transmembrane</keyword>
<dbReference type="GO" id="GO:0070403">
    <property type="term" value="F:NAD+ binding"/>
    <property type="evidence" value="ECO:0007669"/>
    <property type="project" value="InterPro"/>
</dbReference>
<organism evidence="20 21">
    <name type="scientific">Rhodotorula diobovata</name>
    <dbReference type="NCBI Taxonomy" id="5288"/>
    <lineage>
        <taxon>Eukaryota</taxon>
        <taxon>Fungi</taxon>
        <taxon>Dikarya</taxon>
        <taxon>Basidiomycota</taxon>
        <taxon>Pucciniomycotina</taxon>
        <taxon>Microbotryomycetes</taxon>
        <taxon>Sporidiobolales</taxon>
        <taxon>Sporidiobolaceae</taxon>
        <taxon>Rhodotorula</taxon>
    </lineage>
</organism>
<keyword evidence="8" id="KW-0210">Decarboxylase</keyword>
<dbReference type="PANTHER" id="PTHR43078">
    <property type="entry name" value="UDP-GLUCURONIC ACID DECARBOXYLASE-RELATED"/>
    <property type="match status" value="1"/>
</dbReference>
<name>A0A5C5FRB6_9BASI</name>